<sequence length="110" mass="12667">MAQMRSILSFLIISLLFLSQSRPSSANVGFFNQFNKALDQYQHQSRQFPVEDHDLGSLHNRKLRIHIKRRARFGPRGTRPKSSSIPTQISSIHLIASVFGYSLFLCFFLL</sequence>
<protein>
    <submittedName>
        <fullName evidence="3">Uncharacterized protein</fullName>
    </submittedName>
</protein>
<evidence type="ECO:0000256" key="2">
    <source>
        <dbReference type="SAM" id="SignalP"/>
    </source>
</evidence>
<comment type="caution">
    <text evidence="3">The sequence shown here is derived from an EMBL/GenBank/DDBJ whole genome shotgun (WGS) entry which is preliminary data.</text>
</comment>
<proteinExistence type="predicted"/>
<feature type="signal peptide" evidence="2">
    <location>
        <begin position="1"/>
        <end position="26"/>
    </location>
</feature>
<feature type="transmembrane region" description="Helical" evidence="1">
    <location>
        <begin position="89"/>
        <end position="109"/>
    </location>
</feature>
<keyword evidence="1" id="KW-0812">Transmembrane</keyword>
<evidence type="ECO:0000313" key="3">
    <source>
        <dbReference type="EMBL" id="OAY46860.1"/>
    </source>
</evidence>
<keyword evidence="4" id="KW-1185">Reference proteome</keyword>
<gene>
    <name evidence="3" type="ORF">MANES_06G033400v8</name>
</gene>
<dbReference type="AlphaFoldDB" id="A0A2C9VNW7"/>
<keyword evidence="1" id="KW-0472">Membrane</keyword>
<evidence type="ECO:0000256" key="1">
    <source>
        <dbReference type="SAM" id="Phobius"/>
    </source>
</evidence>
<keyword evidence="2" id="KW-0732">Signal</keyword>
<reference evidence="4" key="1">
    <citation type="journal article" date="2016" name="Nat. Biotechnol.">
        <title>Sequencing wild and cultivated cassava and related species reveals extensive interspecific hybridization and genetic diversity.</title>
        <authorList>
            <person name="Bredeson J.V."/>
            <person name="Lyons J.B."/>
            <person name="Prochnik S.E."/>
            <person name="Wu G.A."/>
            <person name="Ha C.M."/>
            <person name="Edsinger-Gonzales E."/>
            <person name="Grimwood J."/>
            <person name="Schmutz J."/>
            <person name="Rabbi I.Y."/>
            <person name="Egesi C."/>
            <person name="Nauluvula P."/>
            <person name="Lebot V."/>
            <person name="Ndunguru J."/>
            <person name="Mkamilo G."/>
            <person name="Bart R.S."/>
            <person name="Setter T.L."/>
            <person name="Gleadow R.M."/>
            <person name="Kulakow P."/>
            <person name="Ferguson M.E."/>
            <person name="Rounsley S."/>
            <person name="Rokhsar D.S."/>
        </authorList>
    </citation>
    <scope>NUCLEOTIDE SEQUENCE [LARGE SCALE GENOMIC DNA]</scope>
    <source>
        <strain evidence="4">cv. AM560-2</strain>
    </source>
</reference>
<evidence type="ECO:0000313" key="4">
    <source>
        <dbReference type="Proteomes" id="UP000091857"/>
    </source>
</evidence>
<name>A0A2C9VNW7_MANES</name>
<dbReference type="EMBL" id="CM004392">
    <property type="protein sequence ID" value="OAY46860.1"/>
    <property type="molecule type" value="Genomic_DNA"/>
</dbReference>
<accession>A0A2C9VNW7</accession>
<feature type="chain" id="PRO_5012971466" evidence="2">
    <location>
        <begin position="27"/>
        <end position="110"/>
    </location>
</feature>
<dbReference type="OMA" id="QFPVEDH"/>
<dbReference type="Gramene" id="Manes.06G033400.1.v8.1">
    <property type="protein sequence ID" value="Manes.06G033400.1.v8.1.CDS.1"/>
    <property type="gene ID" value="Manes.06G033400.v8.1"/>
</dbReference>
<dbReference type="Proteomes" id="UP000091857">
    <property type="component" value="Chromosome 6"/>
</dbReference>
<keyword evidence="1" id="KW-1133">Transmembrane helix</keyword>
<organism evidence="3 4">
    <name type="scientific">Manihot esculenta</name>
    <name type="common">Cassava</name>
    <name type="synonym">Jatropha manihot</name>
    <dbReference type="NCBI Taxonomy" id="3983"/>
    <lineage>
        <taxon>Eukaryota</taxon>
        <taxon>Viridiplantae</taxon>
        <taxon>Streptophyta</taxon>
        <taxon>Embryophyta</taxon>
        <taxon>Tracheophyta</taxon>
        <taxon>Spermatophyta</taxon>
        <taxon>Magnoliopsida</taxon>
        <taxon>eudicotyledons</taxon>
        <taxon>Gunneridae</taxon>
        <taxon>Pentapetalae</taxon>
        <taxon>rosids</taxon>
        <taxon>fabids</taxon>
        <taxon>Malpighiales</taxon>
        <taxon>Euphorbiaceae</taxon>
        <taxon>Crotonoideae</taxon>
        <taxon>Manihoteae</taxon>
        <taxon>Manihot</taxon>
    </lineage>
</organism>